<dbReference type="InterPro" id="IPR057495">
    <property type="entry name" value="AAA_lid_BCS1"/>
</dbReference>
<reference evidence="15" key="2">
    <citation type="journal article" date="2023" name="IMA Fungus">
        <title>Comparative genomic study of the Penicillium genus elucidates a diverse pangenome and 15 lateral gene transfer events.</title>
        <authorList>
            <person name="Petersen C."/>
            <person name="Sorensen T."/>
            <person name="Nielsen M.R."/>
            <person name="Sondergaard T.E."/>
            <person name="Sorensen J.L."/>
            <person name="Fitzpatrick D.A."/>
            <person name="Frisvad J.C."/>
            <person name="Nielsen K.L."/>
        </authorList>
    </citation>
    <scope>NUCLEOTIDE SEQUENCE</scope>
    <source>
        <strain evidence="15">IBT 34128</strain>
    </source>
</reference>
<keyword evidence="6" id="KW-0378">Hydrolase</keyword>
<keyword evidence="5" id="KW-0999">Mitochondrion inner membrane</keyword>
<evidence type="ECO:0000256" key="4">
    <source>
        <dbReference type="ARBA" id="ARBA00022741"/>
    </source>
</evidence>
<dbReference type="InterPro" id="IPR003960">
    <property type="entry name" value="ATPase_AAA_CS"/>
</dbReference>
<dbReference type="GO" id="GO:0005743">
    <property type="term" value="C:mitochondrial inner membrane"/>
    <property type="evidence" value="ECO:0007669"/>
    <property type="project" value="UniProtKB-SubCell"/>
</dbReference>
<dbReference type="InterPro" id="IPR014851">
    <property type="entry name" value="BCS1_N"/>
</dbReference>
<keyword evidence="4 12" id="KW-0547">Nucleotide-binding</keyword>
<evidence type="ECO:0000256" key="8">
    <source>
        <dbReference type="ARBA" id="ARBA00022989"/>
    </source>
</evidence>
<evidence type="ECO:0000256" key="2">
    <source>
        <dbReference type="ARBA" id="ARBA00007448"/>
    </source>
</evidence>
<dbReference type="PROSITE" id="PS00674">
    <property type="entry name" value="AAA"/>
    <property type="match status" value="1"/>
</dbReference>
<dbReference type="InterPro" id="IPR003959">
    <property type="entry name" value="ATPase_AAA_core"/>
</dbReference>
<dbReference type="Pfam" id="PF25426">
    <property type="entry name" value="AAA_lid_BCS1"/>
    <property type="match status" value="1"/>
</dbReference>
<dbReference type="InterPro" id="IPR050747">
    <property type="entry name" value="Mitochondrial_chaperone_BCS1"/>
</dbReference>
<evidence type="ECO:0000256" key="7">
    <source>
        <dbReference type="ARBA" id="ARBA00022840"/>
    </source>
</evidence>
<dbReference type="Pfam" id="PF08740">
    <property type="entry name" value="BCS1_N"/>
    <property type="match status" value="1"/>
</dbReference>
<reference evidence="15" key="1">
    <citation type="submission" date="2022-11" db="EMBL/GenBank/DDBJ databases">
        <authorList>
            <person name="Petersen C."/>
        </authorList>
    </citation>
    <scope>NUCLEOTIDE SEQUENCE</scope>
    <source>
        <strain evidence="15">IBT 34128</strain>
    </source>
</reference>
<evidence type="ECO:0000256" key="9">
    <source>
        <dbReference type="ARBA" id="ARBA00023128"/>
    </source>
</evidence>
<dbReference type="GO" id="GO:0016887">
    <property type="term" value="F:ATP hydrolysis activity"/>
    <property type="evidence" value="ECO:0007669"/>
    <property type="project" value="InterPro"/>
</dbReference>
<dbReference type="GO" id="GO:0034551">
    <property type="term" value="P:mitochondrial respiratory chain complex III assembly"/>
    <property type="evidence" value="ECO:0007669"/>
    <property type="project" value="UniProtKB-ARBA"/>
</dbReference>
<dbReference type="GeneID" id="81393029"/>
<keyword evidence="16" id="KW-1185">Reference proteome</keyword>
<dbReference type="GO" id="GO:0005524">
    <property type="term" value="F:ATP binding"/>
    <property type="evidence" value="ECO:0007669"/>
    <property type="project" value="UniProtKB-KW"/>
</dbReference>
<evidence type="ECO:0000313" key="15">
    <source>
        <dbReference type="EMBL" id="KAJ5105932.1"/>
    </source>
</evidence>
<dbReference type="CDD" id="cd19510">
    <property type="entry name" value="RecA-like_BCS1"/>
    <property type="match status" value="1"/>
</dbReference>
<evidence type="ECO:0000256" key="3">
    <source>
        <dbReference type="ARBA" id="ARBA00022692"/>
    </source>
</evidence>
<evidence type="ECO:0000313" key="16">
    <source>
        <dbReference type="Proteomes" id="UP001141434"/>
    </source>
</evidence>
<evidence type="ECO:0000256" key="5">
    <source>
        <dbReference type="ARBA" id="ARBA00022792"/>
    </source>
</evidence>
<gene>
    <name evidence="15" type="ORF">NUU61_003279</name>
</gene>
<keyword evidence="3" id="KW-0812">Transmembrane</keyword>
<evidence type="ECO:0000259" key="14">
    <source>
        <dbReference type="SMART" id="SM01024"/>
    </source>
</evidence>
<evidence type="ECO:0000259" key="13">
    <source>
        <dbReference type="SMART" id="SM00382"/>
    </source>
</evidence>
<evidence type="ECO:0000256" key="10">
    <source>
        <dbReference type="ARBA" id="ARBA00023136"/>
    </source>
</evidence>
<dbReference type="Pfam" id="PF00004">
    <property type="entry name" value="AAA"/>
    <property type="match status" value="1"/>
</dbReference>
<feature type="domain" description="BCS1 N-terminal" evidence="14">
    <location>
        <begin position="76"/>
        <end position="269"/>
    </location>
</feature>
<dbReference type="OrthoDB" id="10251412at2759"/>
<comment type="catalytic activity">
    <reaction evidence="11">
        <text>ATP + H2O = ADP + phosphate + H(+)</text>
        <dbReference type="Rhea" id="RHEA:13065"/>
        <dbReference type="ChEBI" id="CHEBI:15377"/>
        <dbReference type="ChEBI" id="CHEBI:15378"/>
        <dbReference type="ChEBI" id="CHEBI:30616"/>
        <dbReference type="ChEBI" id="CHEBI:43474"/>
        <dbReference type="ChEBI" id="CHEBI:456216"/>
    </reaction>
    <physiologicalReaction direction="left-to-right" evidence="11">
        <dbReference type="Rhea" id="RHEA:13066"/>
    </physiologicalReaction>
</comment>
<dbReference type="Proteomes" id="UP001141434">
    <property type="component" value="Unassembled WGS sequence"/>
</dbReference>
<evidence type="ECO:0000256" key="6">
    <source>
        <dbReference type="ARBA" id="ARBA00022801"/>
    </source>
</evidence>
<dbReference type="SMART" id="SM01024">
    <property type="entry name" value="BCS1_N"/>
    <property type="match status" value="1"/>
</dbReference>
<dbReference type="EMBL" id="JAPMSZ010000004">
    <property type="protein sequence ID" value="KAJ5105932.1"/>
    <property type="molecule type" value="Genomic_DNA"/>
</dbReference>
<evidence type="ECO:0000256" key="1">
    <source>
        <dbReference type="ARBA" id="ARBA00004434"/>
    </source>
</evidence>
<dbReference type="Gene3D" id="3.40.50.300">
    <property type="entry name" value="P-loop containing nucleotide triphosphate hydrolases"/>
    <property type="match status" value="1"/>
</dbReference>
<evidence type="ECO:0000256" key="12">
    <source>
        <dbReference type="RuleBase" id="RU003651"/>
    </source>
</evidence>
<comment type="subcellular location">
    <subcellularLocation>
        <location evidence="1">Mitochondrion inner membrane</location>
        <topology evidence="1">Single-pass membrane protein</topology>
    </subcellularLocation>
</comment>
<keyword evidence="10" id="KW-0472">Membrane</keyword>
<dbReference type="InterPro" id="IPR027417">
    <property type="entry name" value="P-loop_NTPase"/>
</dbReference>
<proteinExistence type="inferred from homology"/>
<dbReference type="FunFam" id="3.40.50.300:FF:000768">
    <property type="entry name" value="Probable mitochondrial chaperone bcs1"/>
    <property type="match status" value="1"/>
</dbReference>
<dbReference type="PANTHER" id="PTHR23070">
    <property type="entry name" value="BCS1 AAA-TYPE ATPASE"/>
    <property type="match status" value="1"/>
</dbReference>
<evidence type="ECO:0008006" key="17">
    <source>
        <dbReference type="Google" id="ProtNLM"/>
    </source>
</evidence>
<keyword evidence="9" id="KW-0496">Mitochondrion</keyword>
<dbReference type="InterPro" id="IPR003593">
    <property type="entry name" value="AAA+_ATPase"/>
</dbReference>
<name>A0A9W9KI06_9EURO</name>
<dbReference type="AlphaFoldDB" id="A0A9W9KI06"/>
<sequence>MEPNAASNAAPSASDAILKQRTEALQAAQTGDGTLLSQLTNNPFFTAVREPPLQRPGLVSSADAAFFLSEQGFGLAGLGAGLTFAQKGLRHCAALLRRRMLVDVEISIKDDSYPWFLHWMTLYQRSQLDAAHTAASSSGFVDRLLQRLTPGMRHLSIQTQKIERSNGAIHTHFSLVPGPGKHVLRYKNAFVFVNRMRESKSRDIQTGKPWETITLTTLYSQRHIFEDLFTEAHAYAAKSHEGKTTIYNSWGTEWRPFGHPRRKRPLESVILDEGVKERIVEDVQDFISSGHWYHDRGIPYRRGYLLYGPPGTGKSSFIQALAGELDYDIAILNLSERGLTDDRLNHLLTIVPNRTLVLLEDVDAAFSNRRVQADADGYRGANVTFSGLLNSLDGVASAEERIVFLTTNHVERLDEALVRPGRVDMTVRLGAVTRYQVGRLWDRFYEEIDANGSHREIFLNRLQELGLIEDEHGHKADKSRSTSAAALQGLFLYNKGNMDGAIAMAEGLTYSVYDEAQEHDHRSN</sequence>
<dbReference type="RefSeq" id="XP_056514928.1">
    <property type="nucleotide sequence ID" value="XM_056653861.1"/>
</dbReference>
<evidence type="ECO:0000256" key="11">
    <source>
        <dbReference type="ARBA" id="ARBA00048778"/>
    </source>
</evidence>
<feature type="domain" description="AAA+ ATPase" evidence="13">
    <location>
        <begin position="300"/>
        <end position="433"/>
    </location>
</feature>
<comment type="similarity">
    <text evidence="2">Belongs to the AAA ATPase family. BCS1 subfamily.</text>
</comment>
<accession>A0A9W9KI06</accession>
<protein>
    <recommendedName>
        <fullName evidence="17">AAA+ ATPase domain-containing protein</fullName>
    </recommendedName>
</protein>
<dbReference type="SUPFAM" id="SSF52540">
    <property type="entry name" value="P-loop containing nucleoside triphosphate hydrolases"/>
    <property type="match status" value="1"/>
</dbReference>
<organism evidence="15 16">
    <name type="scientific">Penicillium alfredii</name>
    <dbReference type="NCBI Taxonomy" id="1506179"/>
    <lineage>
        <taxon>Eukaryota</taxon>
        <taxon>Fungi</taxon>
        <taxon>Dikarya</taxon>
        <taxon>Ascomycota</taxon>
        <taxon>Pezizomycotina</taxon>
        <taxon>Eurotiomycetes</taxon>
        <taxon>Eurotiomycetidae</taxon>
        <taxon>Eurotiales</taxon>
        <taxon>Aspergillaceae</taxon>
        <taxon>Penicillium</taxon>
    </lineage>
</organism>
<keyword evidence="7 12" id="KW-0067">ATP-binding</keyword>
<dbReference type="SMART" id="SM00382">
    <property type="entry name" value="AAA"/>
    <property type="match status" value="1"/>
</dbReference>
<comment type="caution">
    <text evidence="15">The sequence shown here is derived from an EMBL/GenBank/DDBJ whole genome shotgun (WGS) entry which is preliminary data.</text>
</comment>
<keyword evidence="8" id="KW-1133">Transmembrane helix</keyword>